<feature type="compositionally biased region" description="Pro residues" evidence="1">
    <location>
        <begin position="283"/>
        <end position="295"/>
    </location>
</feature>
<keyword evidence="2" id="KW-1133">Transmembrane helix</keyword>
<feature type="compositionally biased region" description="Low complexity" evidence="1">
    <location>
        <begin position="265"/>
        <end position="277"/>
    </location>
</feature>
<keyword evidence="2" id="KW-0472">Membrane</keyword>
<sequence>MNVGDFIRGLTRRPIALVVIAGLAIAAGVFGWTSAKVNYQTKATFYLIPPGAGSPVATDNPFIHLDNNMAHLTVIAVSIGESDPARKLVTDQGASPTYTFVHLAGDGSAQQLSSQASVTITATDPGASQRATTALLDYISAELERQQVEAGVARPFAARLRIAVTPEAGSPAPTSPVRSAAMFAAATVIAGVLVLLLIEAALSVLRQRSNTRGRPETVTADHAEPRQIDYAAATGPIPAPAAPPQPQPAPESVPVPEPTPRVEPAPRLAPAAAAAPPRRMDMPAPPPRMPAPAPPGGFGGWFSDAERYSSLDRTPAHAQPLVTNDSRPNNGEFAAPSAQSDGMAGWSGAPGRPTGHRESGRRRRARPTNGRSAGEYESP</sequence>
<evidence type="ECO:0000313" key="3">
    <source>
        <dbReference type="EMBL" id="QXQ13078.1"/>
    </source>
</evidence>
<gene>
    <name evidence="3" type="ORF">KV203_14410</name>
</gene>
<accession>A0ABX8S5R0</accession>
<dbReference type="RefSeq" id="WP_066471050.1">
    <property type="nucleotide sequence ID" value="NZ_CBCRUZ010000011.1"/>
</dbReference>
<keyword evidence="2" id="KW-0812">Transmembrane</keyword>
<reference evidence="3" key="1">
    <citation type="submission" date="2021-07" db="EMBL/GenBank/DDBJ databases">
        <title>Candidatus Kaistella beijingensis sp. nov. isolated from a municipal wastewater treatment plant is involved in sludge foaming.</title>
        <authorList>
            <person name="Song Y."/>
            <person name="Liu S.-J."/>
        </authorList>
    </citation>
    <scope>NUCLEOTIDE SEQUENCE</scope>
    <source>
        <strain evidence="3">DSM 43998</strain>
    </source>
</reference>
<name>A0ABX8S5R0_9ACTN</name>
<evidence type="ECO:0008006" key="5">
    <source>
        <dbReference type="Google" id="ProtNLM"/>
    </source>
</evidence>
<evidence type="ECO:0000256" key="2">
    <source>
        <dbReference type="SAM" id="Phobius"/>
    </source>
</evidence>
<evidence type="ECO:0000313" key="4">
    <source>
        <dbReference type="Proteomes" id="UP000887023"/>
    </source>
</evidence>
<proteinExistence type="predicted"/>
<evidence type="ECO:0000256" key="1">
    <source>
        <dbReference type="SAM" id="MobiDB-lite"/>
    </source>
</evidence>
<keyword evidence="4" id="KW-1185">Reference proteome</keyword>
<feature type="region of interest" description="Disordered" evidence="1">
    <location>
        <begin position="234"/>
        <end position="379"/>
    </location>
</feature>
<protein>
    <recommendedName>
        <fullName evidence="5">Capsular polysaccharide biosynthesis protein</fullName>
    </recommendedName>
</protein>
<organism evidence="3 4">
    <name type="scientific">Skermania pinensis</name>
    <dbReference type="NCBI Taxonomy" id="39122"/>
    <lineage>
        <taxon>Bacteria</taxon>
        <taxon>Bacillati</taxon>
        <taxon>Actinomycetota</taxon>
        <taxon>Actinomycetes</taxon>
        <taxon>Mycobacteriales</taxon>
        <taxon>Gordoniaceae</taxon>
        <taxon>Skermania</taxon>
    </lineage>
</organism>
<feature type="transmembrane region" description="Helical" evidence="2">
    <location>
        <begin position="180"/>
        <end position="205"/>
    </location>
</feature>
<dbReference type="Proteomes" id="UP000887023">
    <property type="component" value="Chromosome"/>
</dbReference>
<feature type="compositionally biased region" description="Pro residues" evidence="1">
    <location>
        <begin position="237"/>
        <end position="263"/>
    </location>
</feature>
<dbReference type="EMBL" id="CP079105">
    <property type="protein sequence ID" value="QXQ13078.1"/>
    <property type="molecule type" value="Genomic_DNA"/>
</dbReference>